<sequence>MESKLITYYTPTVAEPEEKIRLTFIIGGMMSAMKYFLQTKQYSAKMLEENITKIIDSLT</sequence>
<reference evidence="2 3" key="1">
    <citation type="journal article" date="2014" name="Genome Announc.">
        <title>Genome Sequence of Lactobacillus fabifermentans Strain T30PCM01, Isolated from Fermenting Grape Marc.</title>
        <authorList>
            <person name="Treu L."/>
            <person name="Vendramin V."/>
            <person name="Bovo B."/>
            <person name="Giacomini A."/>
            <person name="Corich V."/>
            <person name="Campanaro S."/>
        </authorList>
    </citation>
    <scope>NUCLEOTIDE SEQUENCE [LARGE SCALE GENOMIC DNA]</scope>
    <source>
        <strain evidence="2 3">T30PCM01</strain>
    </source>
</reference>
<keyword evidence="1" id="KW-1133">Transmembrane helix</keyword>
<dbReference type="HOGENOM" id="CLU_2954714_0_0_9"/>
<dbReference type="Proteomes" id="UP000019247">
    <property type="component" value="Unassembled WGS sequence"/>
</dbReference>
<protein>
    <recommendedName>
        <fullName evidence="4">TetR family transcriptional regulator</fullName>
    </recommendedName>
</protein>
<organism evidence="2 3">
    <name type="scientific">Lactiplantibacillus fabifermentans T30PCM01</name>
    <dbReference type="NCBI Taxonomy" id="1400520"/>
    <lineage>
        <taxon>Bacteria</taxon>
        <taxon>Bacillati</taxon>
        <taxon>Bacillota</taxon>
        <taxon>Bacilli</taxon>
        <taxon>Lactobacillales</taxon>
        <taxon>Lactobacillaceae</taxon>
        <taxon>Lactiplantibacillus</taxon>
    </lineage>
</organism>
<feature type="transmembrane region" description="Helical" evidence="1">
    <location>
        <begin position="20"/>
        <end position="37"/>
    </location>
</feature>
<evidence type="ECO:0000256" key="1">
    <source>
        <dbReference type="SAM" id="Phobius"/>
    </source>
</evidence>
<dbReference type="PATRIC" id="fig|1400520.3.peg.1639"/>
<comment type="caution">
    <text evidence="2">The sequence shown here is derived from an EMBL/GenBank/DDBJ whole genome shotgun (WGS) entry which is preliminary data.</text>
</comment>
<evidence type="ECO:0000313" key="2">
    <source>
        <dbReference type="EMBL" id="ETY74281.1"/>
    </source>
</evidence>
<dbReference type="EMBL" id="AWWK01000035">
    <property type="protein sequence ID" value="ETY74281.1"/>
    <property type="molecule type" value="Genomic_DNA"/>
</dbReference>
<name>W6T7J7_9LACO</name>
<dbReference type="RefSeq" id="WP_033613963.1">
    <property type="nucleotide sequence ID" value="NZ_KK036488.1"/>
</dbReference>
<dbReference type="AlphaFoldDB" id="W6T7J7"/>
<accession>W6T7J7</accession>
<keyword evidence="1" id="KW-0472">Membrane</keyword>
<evidence type="ECO:0008006" key="4">
    <source>
        <dbReference type="Google" id="ProtNLM"/>
    </source>
</evidence>
<gene>
    <name evidence="2" type="ORF">LFAB_08360</name>
</gene>
<evidence type="ECO:0000313" key="3">
    <source>
        <dbReference type="Proteomes" id="UP000019247"/>
    </source>
</evidence>
<proteinExistence type="predicted"/>
<keyword evidence="1" id="KW-0812">Transmembrane</keyword>